<dbReference type="InterPro" id="IPR043502">
    <property type="entry name" value="DNA/RNA_pol_sf"/>
</dbReference>
<dbReference type="Gene3D" id="1.10.150.20">
    <property type="entry name" value="5' to 3' exonuclease, C-terminal subdomain"/>
    <property type="match status" value="1"/>
</dbReference>
<sequence length="139" mass="15346">MLCRLRGELGLLALDGPALTEPGRQTRICQADKSAVELSCQRRTCRPHTPSAAADRKGVSEGEVTSEDREHAKRIVYSVVYGAGRERLSGILGVSAEQASRFQDSFLQTYKEVQTFIQRTIQQCHKRGLSPITCTLSPL</sequence>
<evidence type="ECO:0000256" key="2">
    <source>
        <dbReference type="SAM" id="MobiDB-lite"/>
    </source>
</evidence>
<evidence type="ECO:0000313" key="5">
    <source>
        <dbReference type="Proteomes" id="UP000314294"/>
    </source>
</evidence>
<dbReference type="AlphaFoldDB" id="A0A4Z2I452"/>
<dbReference type="Pfam" id="PF00476">
    <property type="entry name" value="DNA_pol_A"/>
    <property type="match status" value="1"/>
</dbReference>
<feature type="domain" description="DNA-directed DNA polymerase family A palm" evidence="3">
    <location>
        <begin position="52"/>
        <end position="129"/>
    </location>
</feature>
<dbReference type="PANTHER" id="PTHR10133:SF27">
    <property type="entry name" value="DNA POLYMERASE NU"/>
    <property type="match status" value="1"/>
</dbReference>
<evidence type="ECO:0000259" key="3">
    <source>
        <dbReference type="Pfam" id="PF00476"/>
    </source>
</evidence>
<dbReference type="OrthoDB" id="275278at2759"/>
<dbReference type="GO" id="GO:0006261">
    <property type="term" value="P:DNA-templated DNA replication"/>
    <property type="evidence" value="ECO:0007669"/>
    <property type="project" value="InterPro"/>
</dbReference>
<keyword evidence="1" id="KW-0235">DNA replication</keyword>
<dbReference type="Proteomes" id="UP000314294">
    <property type="component" value="Unassembled WGS sequence"/>
</dbReference>
<dbReference type="InterPro" id="IPR001098">
    <property type="entry name" value="DNA-dir_DNA_pol_A_palm_dom"/>
</dbReference>
<evidence type="ECO:0000313" key="4">
    <source>
        <dbReference type="EMBL" id="TNN72013.1"/>
    </source>
</evidence>
<evidence type="ECO:0000256" key="1">
    <source>
        <dbReference type="ARBA" id="ARBA00022705"/>
    </source>
</evidence>
<dbReference type="GO" id="GO:0003887">
    <property type="term" value="F:DNA-directed DNA polymerase activity"/>
    <property type="evidence" value="ECO:0007669"/>
    <property type="project" value="InterPro"/>
</dbReference>
<dbReference type="GO" id="GO:0006302">
    <property type="term" value="P:double-strand break repair"/>
    <property type="evidence" value="ECO:0007669"/>
    <property type="project" value="TreeGrafter"/>
</dbReference>
<gene>
    <name evidence="4" type="primary">POLN</name>
    <name evidence="4" type="ORF">EYF80_017801</name>
</gene>
<dbReference type="PANTHER" id="PTHR10133">
    <property type="entry name" value="DNA POLYMERASE I"/>
    <property type="match status" value="1"/>
</dbReference>
<reference evidence="4 5" key="1">
    <citation type="submission" date="2019-03" db="EMBL/GenBank/DDBJ databases">
        <title>First draft genome of Liparis tanakae, snailfish: a comprehensive survey of snailfish specific genes.</title>
        <authorList>
            <person name="Kim W."/>
            <person name="Song I."/>
            <person name="Jeong J.-H."/>
            <person name="Kim D."/>
            <person name="Kim S."/>
            <person name="Ryu S."/>
            <person name="Song J.Y."/>
            <person name="Lee S.K."/>
        </authorList>
    </citation>
    <scope>NUCLEOTIDE SEQUENCE [LARGE SCALE GENOMIC DNA]</scope>
    <source>
        <tissue evidence="4">Muscle</tissue>
    </source>
</reference>
<name>A0A4Z2I452_9TELE</name>
<feature type="compositionally biased region" description="Basic and acidic residues" evidence="2">
    <location>
        <begin position="54"/>
        <end position="65"/>
    </location>
</feature>
<comment type="caution">
    <text evidence="4">The sequence shown here is derived from an EMBL/GenBank/DDBJ whole genome shotgun (WGS) entry which is preliminary data.</text>
</comment>
<accession>A0A4Z2I452</accession>
<organism evidence="4 5">
    <name type="scientific">Liparis tanakae</name>
    <name type="common">Tanaka's snailfish</name>
    <dbReference type="NCBI Taxonomy" id="230148"/>
    <lineage>
        <taxon>Eukaryota</taxon>
        <taxon>Metazoa</taxon>
        <taxon>Chordata</taxon>
        <taxon>Craniata</taxon>
        <taxon>Vertebrata</taxon>
        <taxon>Euteleostomi</taxon>
        <taxon>Actinopterygii</taxon>
        <taxon>Neopterygii</taxon>
        <taxon>Teleostei</taxon>
        <taxon>Neoteleostei</taxon>
        <taxon>Acanthomorphata</taxon>
        <taxon>Eupercaria</taxon>
        <taxon>Perciformes</taxon>
        <taxon>Cottioidei</taxon>
        <taxon>Cottales</taxon>
        <taxon>Liparidae</taxon>
        <taxon>Liparis</taxon>
    </lineage>
</organism>
<keyword evidence="5" id="KW-1185">Reference proteome</keyword>
<dbReference type="EMBL" id="SRLO01000143">
    <property type="protein sequence ID" value="TNN72013.1"/>
    <property type="molecule type" value="Genomic_DNA"/>
</dbReference>
<dbReference type="SUPFAM" id="SSF56672">
    <property type="entry name" value="DNA/RNA polymerases"/>
    <property type="match status" value="1"/>
</dbReference>
<dbReference type="GO" id="GO:0003677">
    <property type="term" value="F:DNA binding"/>
    <property type="evidence" value="ECO:0007669"/>
    <property type="project" value="InterPro"/>
</dbReference>
<protein>
    <submittedName>
        <fullName evidence="4">DNA polymerase nu</fullName>
    </submittedName>
</protein>
<proteinExistence type="predicted"/>
<dbReference type="InterPro" id="IPR002298">
    <property type="entry name" value="DNA_polymerase_A"/>
</dbReference>
<feature type="region of interest" description="Disordered" evidence="2">
    <location>
        <begin position="46"/>
        <end position="65"/>
    </location>
</feature>